<protein>
    <submittedName>
        <fullName evidence="7">ABC transporter, solute-binding protein</fullName>
    </submittedName>
</protein>
<comment type="caution">
    <text evidence="7">The sequence shown here is derived from an EMBL/GenBank/DDBJ whole genome shotgun (WGS) entry which is preliminary data.</text>
</comment>
<dbReference type="EMBL" id="ACIP02000001">
    <property type="protein sequence ID" value="EEP29407.1"/>
    <property type="molecule type" value="Genomic_DNA"/>
</dbReference>
<dbReference type="PROSITE" id="PS51257">
    <property type="entry name" value="PROKAR_LIPOPROTEIN"/>
    <property type="match status" value="1"/>
</dbReference>
<dbReference type="SUPFAM" id="SSF53850">
    <property type="entry name" value="Periplasmic binding protein-like II"/>
    <property type="match status" value="1"/>
</dbReference>
<evidence type="ECO:0000256" key="3">
    <source>
        <dbReference type="ARBA" id="ARBA00023136"/>
    </source>
</evidence>
<dbReference type="AlphaFoldDB" id="C4G9W0"/>
<keyword evidence="5" id="KW-0449">Lipoprotein</keyword>
<feature type="chain" id="PRO_5002936340" evidence="6">
    <location>
        <begin position="22"/>
        <end position="444"/>
    </location>
</feature>
<accession>C4G9W0</accession>
<dbReference type="PANTHER" id="PTHR43649:SF33">
    <property type="entry name" value="POLYGALACTURONAN_RHAMNOGALACTURONAN-BINDING PROTEIN YTCQ"/>
    <property type="match status" value="1"/>
</dbReference>
<dbReference type="PANTHER" id="PTHR43649">
    <property type="entry name" value="ARABINOSE-BINDING PROTEIN-RELATED"/>
    <property type="match status" value="1"/>
</dbReference>
<evidence type="ECO:0000256" key="2">
    <source>
        <dbReference type="ARBA" id="ARBA00022729"/>
    </source>
</evidence>
<feature type="signal peptide" evidence="6">
    <location>
        <begin position="1"/>
        <end position="21"/>
    </location>
</feature>
<evidence type="ECO:0000256" key="6">
    <source>
        <dbReference type="SAM" id="SignalP"/>
    </source>
</evidence>
<gene>
    <name evidence="7" type="ORF">GCWU000342_00765</name>
</gene>
<organism evidence="7 8">
    <name type="scientific">Shuttleworthella satelles DSM 14600</name>
    <dbReference type="NCBI Taxonomy" id="626523"/>
    <lineage>
        <taxon>Bacteria</taxon>
        <taxon>Bacillati</taxon>
        <taxon>Bacillota</taxon>
        <taxon>Clostridia</taxon>
        <taxon>Lachnospirales</taxon>
        <taxon>Lachnospiraceae</taxon>
        <taxon>Shuttleworthella</taxon>
    </lineage>
</organism>
<dbReference type="STRING" id="626523.GCWU000342_00765"/>
<evidence type="ECO:0000313" key="7">
    <source>
        <dbReference type="EMBL" id="EEP29407.1"/>
    </source>
</evidence>
<dbReference type="Proteomes" id="UP000003494">
    <property type="component" value="Unassembled WGS sequence"/>
</dbReference>
<evidence type="ECO:0000256" key="5">
    <source>
        <dbReference type="ARBA" id="ARBA00023288"/>
    </source>
</evidence>
<name>C4G9W0_9FIRM</name>
<dbReference type="Pfam" id="PF01547">
    <property type="entry name" value="SBP_bac_1"/>
    <property type="match status" value="1"/>
</dbReference>
<evidence type="ECO:0000256" key="1">
    <source>
        <dbReference type="ARBA" id="ARBA00022475"/>
    </source>
</evidence>
<dbReference type="RefSeq" id="WP_006905795.1">
    <property type="nucleotide sequence ID" value="NZ_GG665866.1"/>
</dbReference>
<keyword evidence="8" id="KW-1185">Reference proteome</keyword>
<keyword evidence="3" id="KW-0472">Membrane</keyword>
<keyword evidence="2 6" id="KW-0732">Signal</keyword>
<dbReference type="Gene3D" id="3.40.190.10">
    <property type="entry name" value="Periplasmic binding protein-like II"/>
    <property type="match status" value="1"/>
</dbReference>
<evidence type="ECO:0000256" key="4">
    <source>
        <dbReference type="ARBA" id="ARBA00023139"/>
    </source>
</evidence>
<evidence type="ECO:0000313" key="8">
    <source>
        <dbReference type="Proteomes" id="UP000003494"/>
    </source>
</evidence>
<sequence>MRFKRVLATGLAATMLVGALAGCGQGKKSASTDSGKTDGKESITLWTYPIGNWGKSETVDKLIASFNEKYPDIKVTVQYLDYKTGDDQVNTAIEGKKAPDLIMEGPERLVANWGAKGLMVDLADMFAKDAAKDFYPNITAACKSSDGKYYEYPLCMVAHCMAINKAKFEKANALQYLDLENHTWTTENYLKAVKALAESGQGADVTAVYCSGQGGDQGTRALVNNLYKGRFTNTEHTQYTVNSEANIKALQALKDTKGVKFDPSIAGGDEITLFRNGTLAISNCWNASQQNDSKNGEAGKTNNGDEIIPMQFPSSDGKAELCGGIWGFGIFNNGSQSKIEAAKKFIDFMANDQTQTKKSVLESGFFPAHKDLGDVYTGQANEKVMKMFTEKFMPSMGDYYQVVPGWATARTEWWNMLQRVGAGGDIANEVKTFDTNANAAAAKK</sequence>
<dbReference type="HOGENOM" id="CLU_046536_1_0_9"/>
<dbReference type="eggNOG" id="COG1653">
    <property type="taxonomic scope" value="Bacteria"/>
</dbReference>
<keyword evidence="4" id="KW-0564">Palmitate</keyword>
<proteinExistence type="predicted"/>
<reference evidence="7" key="1">
    <citation type="submission" date="2009-04" db="EMBL/GenBank/DDBJ databases">
        <authorList>
            <person name="Weinstock G."/>
            <person name="Sodergren E."/>
            <person name="Clifton S."/>
            <person name="Fulton L."/>
            <person name="Fulton B."/>
            <person name="Courtney L."/>
            <person name="Fronick C."/>
            <person name="Harrison M."/>
            <person name="Strong C."/>
            <person name="Farmer C."/>
            <person name="Delahaunty K."/>
            <person name="Markovic C."/>
            <person name="Hall O."/>
            <person name="Minx P."/>
            <person name="Tomlinson C."/>
            <person name="Mitreva M."/>
            <person name="Nelson J."/>
            <person name="Hou S."/>
            <person name="Wollam A."/>
            <person name="Pepin K.H."/>
            <person name="Johnson M."/>
            <person name="Bhonagiri V."/>
            <person name="Nash W.E."/>
            <person name="Warren W."/>
            <person name="Chinwalla A."/>
            <person name="Mardis E.R."/>
            <person name="Wilson R.K."/>
        </authorList>
    </citation>
    <scope>NUCLEOTIDE SEQUENCE [LARGE SCALE GENOMIC DNA]</scope>
    <source>
        <strain evidence="7">DSM 14600</strain>
    </source>
</reference>
<dbReference type="InterPro" id="IPR050490">
    <property type="entry name" value="Bact_solute-bd_prot1"/>
</dbReference>
<dbReference type="InterPro" id="IPR006059">
    <property type="entry name" value="SBP"/>
</dbReference>
<keyword evidence="1" id="KW-1003">Cell membrane</keyword>